<feature type="transmembrane region" description="Helical" evidence="7">
    <location>
        <begin position="192"/>
        <end position="211"/>
    </location>
</feature>
<evidence type="ECO:0000313" key="8">
    <source>
        <dbReference type="EMBL" id="MFB9731146.1"/>
    </source>
</evidence>
<dbReference type="RefSeq" id="WP_141337806.1">
    <property type="nucleotide sequence ID" value="NZ_JBHMAX010000007.1"/>
</dbReference>
<name>A0ABV5V024_9MICO</name>
<feature type="transmembrane region" description="Helical" evidence="7">
    <location>
        <begin position="142"/>
        <end position="159"/>
    </location>
</feature>
<comment type="subcellular location">
    <subcellularLocation>
        <location evidence="1">Cell membrane</location>
        <topology evidence="1">Multi-pass membrane protein</topology>
    </subcellularLocation>
</comment>
<evidence type="ECO:0000313" key="9">
    <source>
        <dbReference type="Proteomes" id="UP001589613"/>
    </source>
</evidence>
<keyword evidence="2" id="KW-1003">Cell membrane</keyword>
<accession>A0ABV5V024</accession>
<dbReference type="Pfam" id="PF02653">
    <property type="entry name" value="BPD_transp_2"/>
    <property type="match status" value="1"/>
</dbReference>
<keyword evidence="3 7" id="KW-0812">Transmembrane</keyword>
<dbReference type="InterPro" id="IPR001851">
    <property type="entry name" value="ABC_transp_permease"/>
</dbReference>
<dbReference type="CDD" id="cd06580">
    <property type="entry name" value="TM_PBP1_transp_TpRbsC_like"/>
    <property type="match status" value="1"/>
</dbReference>
<dbReference type="EMBL" id="JBHMAX010000007">
    <property type="protein sequence ID" value="MFB9731146.1"/>
    <property type="molecule type" value="Genomic_DNA"/>
</dbReference>
<evidence type="ECO:0000256" key="7">
    <source>
        <dbReference type="SAM" id="Phobius"/>
    </source>
</evidence>
<evidence type="ECO:0000256" key="1">
    <source>
        <dbReference type="ARBA" id="ARBA00004651"/>
    </source>
</evidence>
<feature type="region of interest" description="Disordered" evidence="6">
    <location>
        <begin position="1"/>
        <end position="52"/>
    </location>
</feature>
<feature type="compositionally biased region" description="Basic and acidic residues" evidence="6">
    <location>
        <begin position="1"/>
        <end position="11"/>
    </location>
</feature>
<feature type="transmembrane region" description="Helical" evidence="7">
    <location>
        <begin position="355"/>
        <end position="374"/>
    </location>
</feature>
<dbReference type="PANTHER" id="PTHR47089:SF1">
    <property type="entry name" value="GUANOSINE ABC TRANSPORTER PERMEASE PROTEIN NUPP"/>
    <property type="match status" value="1"/>
</dbReference>
<gene>
    <name evidence="8" type="ORF">ACFFN0_03705</name>
</gene>
<evidence type="ECO:0000256" key="4">
    <source>
        <dbReference type="ARBA" id="ARBA00022989"/>
    </source>
</evidence>
<evidence type="ECO:0000256" key="3">
    <source>
        <dbReference type="ARBA" id="ARBA00022692"/>
    </source>
</evidence>
<feature type="transmembrane region" description="Helical" evidence="7">
    <location>
        <begin position="281"/>
        <end position="299"/>
    </location>
</feature>
<comment type="caution">
    <text evidence="8">The sequence shown here is derived from an EMBL/GenBank/DDBJ whole genome shotgun (WGS) entry which is preliminary data.</text>
</comment>
<feature type="transmembrane region" description="Helical" evidence="7">
    <location>
        <begin position="64"/>
        <end position="84"/>
    </location>
</feature>
<feature type="transmembrane region" description="Helical" evidence="7">
    <location>
        <begin position="166"/>
        <end position="186"/>
    </location>
</feature>
<evidence type="ECO:0000256" key="2">
    <source>
        <dbReference type="ARBA" id="ARBA00022475"/>
    </source>
</evidence>
<feature type="transmembrane region" description="Helical" evidence="7">
    <location>
        <begin position="381"/>
        <end position="402"/>
    </location>
</feature>
<feature type="transmembrane region" description="Helical" evidence="7">
    <location>
        <begin position="329"/>
        <end position="349"/>
    </location>
</feature>
<sequence length="450" mass="46976">MTDHPSPHDDTDAPNEQAAAAAPPAETGDVQSASASPEGPSQEGPTHRDEDRPGVLQQILSGNALMSVLAVVLALLIGGLLIAFADEETRAASGYFFSRPADMLSAGWTAMTDAYVAMFRGSVLNWQSDTFAGMVKPLTESMVFSVPLILAGLGIAVGFRAGLFNIGAQGQIIVGAIVAAWLGFAFDLPPVVHLLVAILGGAIGGAVYGGIPGVLKARFGANEVIVTIMLNYIAVYLISFILRQPTFNPGRTGQRSPAVSADATYPLLIPEWLVPGNTFRLHWGFVVAILATVFVWWLLERSTVGFEIRAVGANPKAARTAGMSVGRTTIITMVVAGALAGLAATGQVLGTEGSLTAGVAASYGFDAITVALLGRSRPWGTFFAGLLFGALKAGGFLMQSLTQTPIDIVLVVQSLIVLFIAAPPLVRTIFRLPAPSARPRSRRAVKEAAA</sequence>
<protein>
    <submittedName>
        <fullName evidence="8">ABC transporter permease</fullName>
    </submittedName>
</protein>
<keyword evidence="5 7" id="KW-0472">Membrane</keyword>
<proteinExistence type="predicted"/>
<dbReference type="Proteomes" id="UP001589613">
    <property type="component" value="Unassembled WGS sequence"/>
</dbReference>
<feature type="transmembrane region" description="Helical" evidence="7">
    <location>
        <begin position="223"/>
        <end position="242"/>
    </location>
</feature>
<keyword evidence="9" id="KW-1185">Reference proteome</keyword>
<feature type="transmembrane region" description="Helical" evidence="7">
    <location>
        <begin position="408"/>
        <end position="430"/>
    </location>
</feature>
<dbReference type="PANTHER" id="PTHR47089">
    <property type="entry name" value="ABC TRANSPORTER, PERMEASE PROTEIN"/>
    <property type="match status" value="1"/>
</dbReference>
<organism evidence="8 9">
    <name type="scientific">Ornithinimicrobium kibberense</name>
    <dbReference type="NCBI Taxonomy" id="282060"/>
    <lineage>
        <taxon>Bacteria</taxon>
        <taxon>Bacillati</taxon>
        <taxon>Actinomycetota</taxon>
        <taxon>Actinomycetes</taxon>
        <taxon>Micrococcales</taxon>
        <taxon>Ornithinimicrobiaceae</taxon>
        <taxon>Ornithinimicrobium</taxon>
    </lineage>
</organism>
<reference evidence="8 9" key="1">
    <citation type="submission" date="2024-09" db="EMBL/GenBank/DDBJ databases">
        <authorList>
            <person name="Sun Q."/>
            <person name="Mori K."/>
        </authorList>
    </citation>
    <scope>NUCLEOTIDE SEQUENCE [LARGE SCALE GENOMIC DNA]</scope>
    <source>
        <strain evidence="8 9">JCM 12763</strain>
    </source>
</reference>
<feature type="transmembrane region" description="Helical" evidence="7">
    <location>
        <begin position="104"/>
        <end position="122"/>
    </location>
</feature>
<evidence type="ECO:0000256" key="5">
    <source>
        <dbReference type="ARBA" id="ARBA00023136"/>
    </source>
</evidence>
<keyword evidence="4 7" id="KW-1133">Transmembrane helix</keyword>
<evidence type="ECO:0000256" key="6">
    <source>
        <dbReference type="SAM" id="MobiDB-lite"/>
    </source>
</evidence>